<dbReference type="PROSITE" id="PS51257">
    <property type="entry name" value="PROKAR_LIPOPROTEIN"/>
    <property type="match status" value="1"/>
</dbReference>
<keyword evidence="1" id="KW-0732">Signal</keyword>
<evidence type="ECO:0000256" key="1">
    <source>
        <dbReference type="SAM" id="SignalP"/>
    </source>
</evidence>
<dbReference type="RefSeq" id="WP_155353006.1">
    <property type="nucleotide sequence ID" value="NZ_BAAAHL010000012.1"/>
</dbReference>
<dbReference type="AlphaFoldDB" id="A0A5M3WEA3"/>
<dbReference type="OrthoDB" id="26872at2"/>
<organism evidence="3 4">
    <name type="scientific">Acrocarpospora macrocephala</name>
    <dbReference type="NCBI Taxonomy" id="150177"/>
    <lineage>
        <taxon>Bacteria</taxon>
        <taxon>Bacillati</taxon>
        <taxon>Actinomycetota</taxon>
        <taxon>Actinomycetes</taxon>
        <taxon>Streptosporangiales</taxon>
        <taxon>Streptosporangiaceae</taxon>
        <taxon>Acrocarpospora</taxon>
    </lineage>
</organism>
<protein>
    <submittedName>
        <fullName evidence="3">DUF305 domain-containing protein</fullName>
    </submittedName>
</protein>
<dbReference type="InterPro" id="IPR005183">
    <property type="entry name" value="DUF305_CopM-like"/>
</dbReference>
<keyword evidence="4" id="KW-1185">Reference proteome</keyword>
<evidence type="ECO:0000313" key="4">
    <source>
        <dbReference type="Proteomes" id="UP000331127"/>
    </source>
</evidence>
<comment type="caution">
    <text evidence="3">The sequence shown here is derived from an EMBL/GenBank/DDBJ whole genome shotgun (WGS) entry which is preliminary data.</text>
</comment>
<name>A0A5M3WEA3_9ACTN</name>
<proteinExistence type="predicted"/>
<gene>
    <name evidence="3" type="ORF">Amac_008790</name>
</gene>
<evidence type="ECO:0000313" key="3">
    <source>
        <dbReference type="EMBL" id="GES07284.1"/>
    </source>
</evidence>
<feature type="chain" id="PRO_5039412695" evidence="1">
    <location>
        <begin position="21"/>
        <end position="181"/>
    </location>
</feature>
<evidence type="ECO:0000259" key="2">
    <source>
        <dbReference type="Pfam" id="PF03713"/>
    </source>
</evidence>
<dbReference type="InterPro" id="IPR012347">
    <property type="entry name" value="Ferritin-like"/>
</dbReference>
<dbReference type="Proteomes" id="UP000331127">
    <property type="component" value="Unassembled WGS sequence"/>
</dbReference>
<sequence>MRRVAIAVIIAVLVAGCAKPEPPAAAEPIVSSTFNATDVAWLQLLIPMTEQALALLGSAPERTSNAQVIRLAATMNGEHRAQLTQLRGLLSRSGVPETDIHDGHDIPGIVTPADLLIVSKTTGSTFDRLFAEHVSDYLRQSVLVAKGEQTSGADRETKALAVAMAKARAGELAELNKNGWL</sequence>
<accession>A0A5M3WEA3</accession>
<dbReference type="EMBL" id="BLAE01000006">
    <property type="protein sequence ID" value="GES07284.1"/>
    <property type="molecule type" value="Genomic_DNA"/>
</dbReference>
<feature type="domain" description="DUF305" evidence="2">
    <location>
        <begin position="38"/>
        <end position="176"/>
    </location>
</feature>
<dbReference type="Gene3D" id="1.20.1260.10">
    <property type="match status" value="1"/>
</dbReference>
<reference evidence="3 4" key="1">
    <citation type="submission" date="2019-10" db="EMBL/GenBank/DDBJ databases">
        <title>Whole genome shotgun sequence of Acrocarpospora macrocephala NBRC 16266.</title>
        <authorList>
            <person name="Ichikawa N."/>
            <person name="Kimura A."/>
            <person name="Kitahashi Y."/>
            <person name="Komaki H."/>
            <person name="Oguchi A."/>
        </authorList>
    </citation>
    <scope>NUCLEOTIDE SEQUENCE [LARGE SCALE GENOMIC DNA]</scope>
    <source>
        <strain evidence="3 4">NBRC 16266</strain>
    </source>
</reference>
<feature type="signal peptide" evidence="1">
    <location>
        <begin position="1"/>
        <end position="20"/>
    </location>
</feature>
<dbReference type="Pfam" id="PF03713">
    <property type="entry name" value="DUF305"/>
    <property type="match status" value="1"/>
</dbReference>